<accession>A0A6V7I1K3</accession>
<dbReference type="AlphaFoldDB" id="A0A6V7I1K3"/>
<protein>
    <submittedName>
        <fullName evidence="2">Uncharacterized protein</fullName>
    </submittedName>
</protein>
<reference evidence="2" key="1">
    <citation type="submission" date="2020-07" db="EMBL/GenBank/DDBJ databases">
        <authorList>
            <person name="Ferguson B K."/>
        </authorList>
    </citation>
    <scope>NUCLEOTIDE SEQUENCE</scope>
    <source>
        <strain evidence="2">L06</strain>
    </source>
</reference>
<organism evidence="2">
    <name type="scientific">Bracon brevicornis</name>
    <dbReference type="NCBI Taxonomy" id="1563983"/>
    <lineage>
        <taxon>Eukaryota</taxon>
        <taxon>Metazoa</taxon>
        <taxon>Ecdysozoa</taxon>
        <taxon>Arthropoda</taxon>
        <taxon>Hexapoda</taxon>
        <taxon>Insecta</taxon>
        <taxon>Pterygota</taxon>
        <taxon>Neoptera</taxon>
        <taxon>Endopterygota</taxon>
        <taxon>Hymenoptera</taxon>
        <taxon>Apocrita</taxon>
        <taxon>Ichneumonoidea</taxon>
        <taxon>Braconidae</taxon>
        <taxon>Braconinae</taxon>
        <taxon>Bracon</taxon>
    </lineage>
</organism>
<name>A0A6V7I1K3_9HYME</name>
<dbReference type="EMBL" id="CADCXW020000002">
    <property type="protein sequence ID" value="CAD1533006.1"/>
    <property type="molecule type" value="Genomic_DNA"/>
</dbReference>
<evidence type="ECO:0000256" key="1">
    <source>
        <dbReference type="SAM" id="MobiDB-lite"/>
    </source>
</evidence>
<feature type="compositionally biased region" description="Pro residues" evidence="1">
    <location>
        <begin position="31"/>
        <end position="44"/>
    </location>
</feature>
<evidence type="ECO:0000313" key="2">
    <source>
        <dbReference type="EMBL" id="CAD1533006.1"/>
    </source>
</evidence>
<proteinExistence type="predicted"/>
<sequence>MSAQLPTYAEAMRSGTPYPPVQPGQQDYPPTTAPYPTTNPPYPVSNPTGHPVPAYPTQAPYPIHNVPGYPRAPEYTSYPQSEPTAGQYVIDQQYQTTPVISHPVTHVQHIVTSAPGSNDCCCGTSNIPQYQIIQVLTEDKHNL</sequence>
<feature type="region of interest" description="Disordered" evidence="1">
    <location>
        <begin position="12"/>
        <end position="82"/>
    </location>
</feature>
<gene>
    <name evidence="2" type="ORF">BBRV_LOCUS11966</name>
</gene>